<gene>
    <name evidence="1" type="ORF">M8006_05110</name>
</gene>
<keyword evidence="2" id="KW-1185">Reference proteome</keyword>
<dbReference type="EMBL" id="JAMJPJ010000005">
    <property type="protein sequence ID" value="MCL7929368.1"/>
    <property type="molecule type" value="Genomic_DNA"/>
</dbReference>
<evidence type="ECO:0008006" key="3">
    <source>
        <dbReference type="Google" id="ProtNLM"/>
    </source>
</evidence>
<reference evidence="1" key="1">
    <citation type="submission" date="2022-05" db="EMBL/GenBank/DDBJ databases">
        <title>Halomonas geminus sp. nov. and Halomonas llamarensis sp. nov. isolated from high-altitude salars of the Atacama Desert.</title>
        <authorList>
            <person name="Hintersatz C."/>
            <person name="Rojas L.A."/>
            <person name="Wei T.-S."/>
            <person name="Kutschke S."/>
            <person name="Lehmann F."/>
            <person name="Jain R."/>
            <person name="Pollmann K."/>
        </authorList>
    </citation>
    <scope>NUCLEOTIDE SEQUENCE</scope>
    <source>
        <strain evidence="1">ATCHA</strain>
    </source>
</reference>
<comment type="caution">
    <text evidence="1">The sequence shown here is derived from an EMBL/GenBank/DDBJ whole genome shotgun (WGS) entry which is preliminary data.</text>
</comment>
<evidence type="ECO:0000313" key="1">
    <source>
        <dbReference type="EMBL" id="MCL7929368.1"/>
    </source>
</evidence>
<dbReference type="Proteomes" id="UP001165308">
    <property type="component" value="Unassembled WGS sequence"/>
</dbReference>
<evidence type="ECO:0000313" key="2">
    <source>
        <dbReference type="Proteomes" id="UP001165308"/>
    </source>
</evidence>
<accession>A0ABT0SP66</accession>
<protein>
    <recommendedName>
        <fullName evidence="3">DUF3293 domain-containing protein</fullName>
    </recommendedName>
</protein>
<organism evidence="1 2">
    <name type="scientific">Halomonas llamarensis</name>
    <dbReference type="NCBI Taxonomy" id="2945104"/>
    <lineage>
        <taxon>Bacteria</taxon>
        <taxon>Pseudomonadati</taxon>
        <taxon>Pseudomonadota</taxon>
        <taxon>Gammaproteobacteria</taxon>
        <taxon>Oceanospirillales</taxon>
        <taxon>Halomonadaceae</taxon>
        <taxon>Halomonas</taxon>
    </lineage>
</organism>
<sequence length="128" mass="14288">MEHYPDIEIYLAHAPHDALNAWLAQALDAPPLVPAGKGKWRTQGHYNGQPVPILLVEKAADGFASLWMDSHNTPWHTDQEAAQYAAEALQTEIRCSLGSWNPGDDPDRFWQVLPGGEERAIHWPDSGR</sequence>
<dbReference type="RefSeq" id="WP_250080384.1">
    <property type="nucleotide sequence ID" value="NZ_JAMJPJ010000005.1"/>
</dbReference>
<proteinExistence type="predicted"/>
<name>A0ABT0SP66_9GAMM</name>